<keyword evidence="4 7" id="KW-0418">Kinase</keyword>
<organism evidence="7 8">
    <name type="scientific">Cylindrobasidium torrendii FP15055 ss-10</name>
    <dbReference type="NCBI Taxonomy" id="1314674"/>
    <lineage>
        <taxon>Eukaryota</taxon>
        <taxon>Fungi</taxon>
        <taxon>Dikarya</taxon>
        <taxon>Basidiomycota</taxon>
        <taxon>Agaricomycotina</taxon>
        <taxon>Agaricomycetes</taxon>
        <taxon>Agaricomycetidae</taxon>
        <taxon>Agaricales</taxon>
        <taxon>Marasmiineae</taxon>
        <taxon>Physalacriaceae</taxon>
        <taxon>Cylindrobasidium</taxon>
    </lineage>
</organism>
<protein>
    <submittedName>
        <fullName evidence="7">Kinase-like protein</fullName>
    </submittedName>
</protein>
<dbReference type="SMART" id="SM00220">
    <property type="entry name" value="S_TKc"/>
    <property type="match status" value="1"/>
</dbReference>
<evidence type="ECO:0000256" key="1">
    <source>
        <dbReference type="ARBA" id="ARBA00022527"/>
    </source>
</evidence>
<accession>A0A0D7BL75</accession>
<evidence type="ECO:0000313" key="8">
    <source>
        <dbReference type="Proteomes" id="UP000054007"/>
    </source>
</evidence>
<keyword evidence="8" id="KW-1185">Reference proteome</keyword>
<dbReference type="Gene3D" id="1.10.510.10">
    <property type="entry name" value="Transferase(Phosphotransferase) domain 1"/>
    <property type="match status" value="1"/>
</dbReference>
<evidence type="ECO:0000256" key="5">
    <source>
        <dbReference type="ARBA" id="ARBA00022840"/>
    </source>
</evidence>
<evidence type="ECO:0000256" key="4">
    <source>
        <dbReference type="ARBA" id="ARBA00022777"/>
    </source>
</evidence>
<dbReference type="SUPFAM" id="SSF56112">
    <property type="entry name" value="Protein kinase-like (PK-like)"/>
    <property type="match status" value="1"/>
</dbReference>
<keyword evidence="1" id="KW-0723">Serine/threonine-protein kinase</keyword>
<dbReference type="PANTHER" id="PTHR24351">
    <property type="entry name" value="RIBOSOMAL PROTEIN S6 KINASE"/>
    <property type="match status" value="1"/>
</dbReference>
<reference evidence="7 8" key="1">
    <citation type="journal article" date="2015" name="Fungal Genet. Biol.">
        <title>Evolution of novel wood decay mechanisms in Agaricales revealed by the genome sequences of Fistulina hepatica and Cylindrobasidium torrendii.</title>
        <authorList>
            <person name="Floudas D."/>
            <person name="Held B.W."/>
            <person name="Riley R."/>
            <person name="Nagy L.G."/>
            <person name="Koehler G."/>
            <person name="Ransdell A.S."/>
            <person name="Younus H."/>
            <person name="Chow J."/>
            <person name="Chiniquy J."/>
            <person name="Lipzen A."/>
            <person name="Tritt A."/>
            <person name="Sun H."/>
            <person name="Haridas S."/>
            <person name="LaButti K."/>
            <person name="Ohm R.A."/>
            <person name="Kues U."/>
            <person name="Blanchette R.A."/>
            <person name="Grigoriev I.V."/>
            <person name="Minto R.E."/>
            <person name="Hibbett D.S."/>
        </authorList>
    </citation>
    <scope>NUCLEOTIDE SEQUENCE [LARGE SCALE GENOMIC DNA]</scope>
    <source>
        <strain evidence="7 8">FP15055 ss-10</strain>
    </source>
</reference>
<proteinExistence type="predicted"/>
<gene>
    <name evidence="7" type="ORF">CYLTODRAFT_390704</name>
</gene>
<keyword evidence="5" id="KW-0067">ATP-binding</keyword>
<dbReference type="GO" id="GO:0004674">
    <property type="term" value="F:protein serine/threonine kinase activity"/>
    <property type="evidence" value="ECO:0007669"/>
    <property type="project" value="UniProtKB-KW"/>
</dbReference>
<evidence type="ECO:0000259" key="6">
    <source>
        <dbReference type="PROSITE" id="PS50011"/>
    </source>
</evidence>
<evidence type="ECO:0000313" key="7">
    <source>
        <dbReference type="EMBL" id="KIY71303.1"/>
    </source>
</evidence>
<evidence type="ECO:0000256" key="2">
    <source>
        <dbReference type="ARBA" id="ARBA00022679"/>
    </source>
</evidence>
<keyword evidence="3" id="KW-0547">Nucleotide-binding</keyword>
<keyword evidence="2" id="KW-0808">Transferase</keyword>
<dbReference type="OrthoDB" id="4062651at2759"/>
<feature type="domain" description="Protein kinase" evidence="6">
    <location>
        <begin position="1"/>
        <end position="227"/>
    </location>
</feature>
<evidence type="ECO:0000256" key="3">
    <source>
        <dbReference type="ARBA" id="ARBA00022741"/>
    </source>
</evidence>
<name>A0A0D7BL75_9AGAR</name>
<dbReference type="EMBL" id="KN880456">
    <property type="protein sequence ID" value="KIY71303.1"/>
    <property type="molecule type" value="Genomic_DNA"/>
</dbReference>
<dbReference type="AlphaFoldDB" id="A0A0D7BL75"/>
<dbReference type="Proteomes" id="UP000054007">
    <property type="component" value="Unassembled WGS sequence"/>
</dbReference>
<sequence length="227" mass="25495">MVDEFDGVTNEVDDSRKSYGWMRDIYMEISVLHACREAKSPFLISGDMFLQDFDFYYFVMPAYTMDLFERLSLAVQSETPLTRTERMWYTQQLVVAVSALHALGWAHLDIKPENVMLKENGYLCLVDYGNATNLEVMECTPSGTAAYCAGEVAYSLSDDPHMHGFFMPKLADVYSLGRTIADVFIASAFPTLSNGSDISDIMACVGDVDLDAFDLIHQVCCILLKFT</sequence>
<dbReference type="PROSITE" id="PS50011">
    <property type="entry name" value="PROTEIN_KINASE_DOM"/>
    <property type="match status" value="1"/>
</dbReference>
<dbReference type="InterPro" id="IPR011009">
    <property type="entry name" value="Kinase-like_dom_sf"/>
</dbReference>
<dbReference type="Pfam" id="PF00069">
    <property type="entry name" value="Pkinase"/>
    <property type="match status" value="1"/>
</dbReference>
<dbReference type="GO" id="GO:0005524">
    <property type="term" value="F:ATP binding"/>
    <property type="evidence" value="ECO:0007669"/>
    <property type="project" value="UniProtKB-KW"/>
</dbReference>
<dbReference type="InterPro" id="IPR000719">
    <property type="entry name" value="Prot_kinase_dom"/>
</dbReference>